<comment type="caution">
    <text evidence="2">The sequence shown here is derived from an EMBL/GenBank/DDBJ whole genome shotgun (WGS) entry which is preliminary data.</text>
</comment>
<sequence>MTVTTTAPSTTNRATTGQETDATTDYVPVELAGYPVRALPSQRWRASHLRALNSGDLDRFAEGVLHPDDVDAWYEGDPTQDEIGEWVAQVAETSGEALGKSSGRTRSSKSTRKR</sequence>
<evidence type="ECO:0000256" key="1">
    <source>
        <dbReference type="SAM" id="MobiDB-lite"/>
    </source>
</evidence>
<accession>A0ABU2SSP6</accession>
<proteinExistence type="predicted"/>
<protein>
    <submittedName>
        <fullName evidence="2">Uncharacterized protein</fullName>
    </submittedName>
</protein>
<keyword evidence="3" id="KW-1185">Reference proteome</keyword>
<feature type="region of interest" description="Disordered" evidence="1">
    <location>
        <begin position="92"/>
        <end position="114"/>
    </location>
</feature>
<feature type="compositionally biased region" description="Low complexity" evidence="1">
    <location>
        <begin position="1"/>
        <end position="16"/>
    </location>
</feature>
<organism evidence="2 3">
    <name type="scientific">Streptomyces hesseae</name>
    <dbReference type="NCBI Taxonomy" id="3075519"/>
    <lineage>
        <taxon>Bacteria</taxon>
        <taxon>Bacillati</taxon>
        <taxon>Actinomycetota</taxon>
        <taxon>Actinomycetes</taxon>
        <taxon>Kitasatosporales</taxon>
        <taxon>Streptomycetaceae</taxon>
        <taxon>Streptomyces</taxon>
    </lineage>
</organism>
<reference evidence="2" key="1">
    <citation type="submission" date="2024-05" db="EMBL/GenBank/DDBJ databases">
        <title>30 novel species of actinomycetes from the DSMZ collection.</title>
        <authorList>
            <person name="Nouioui I."/>
        </authorList>
    </citation>
    <scope>NUCLEOTIDE SEQUENCE</scope>
    <source>
        <strain evidence="2">DSM 40473</strain>
    </source>
</reference>
<dbReference type="Proteomes" id="UP001180531">
    <property type="component" value="Unassembled WGS sequence"/>
</dbReference>
<name>A0ABU2SSP6_9ACTN</name>
<evidence type="ECO:0000313" key="2">
    <source>
        <dbReference type="EMBL" id="MDT0451870.1"/>
    </source>
</evidence>
<evidence type="ECO:0000313" key="3">
    <source>
        <dbReference type="Proteomes" id="UP001180531"/>
    </source>
</evidence>
<dbReference type="RefSeq" id="WP_311613358.1">
    <property type="nucleotide sequence ID" value="NZ_JAVRFI010000016.1"/>
</dbReference>
<feature type="region of interest" description="Disordered" evidence="1">
    <location>
        <begin position="1"/>
        <end position="26"/>
    </location>
</feature>
<dbReference type="EMBL" id="JAVRFI010000016">
    <property type="protein sequence ID" value="MDT0451870.1"/>
    <property type="molecule type" value="Genomic_DNA"/>
</dbReference>
<gene>
    <name evidence="2" type="ORF">RM609_22695</name>
</gene>